<dbReference type="Pfam" id="PF19578">
    <property type="entry name" value="DUF6090"/>
    <property type="match status" value="1"/>
</dbReference>
<sequence length="257" mass="28998">MRLRSVTKHIKNQNWFAVFIDFLIVVIGVFIGIQVSNWNEQLAGEKQASVLLKRLQADLKYDQEVLNAELAYQTVVRKYAMRAVDALNDENAVSDEQFVIGAYQASQVNGIWSNRATYNEMQSTGQVNLIKSDSLKSKIFAYYSEDFATNKFITQVAPYREYIRGLMPIAIQDAIKQACGDVVIEVANIFGAKLPETCQLDLAQELISETAAMLRSEPDMLNKLQYQIAVYDTQVTNVKNFLGESLKLEHAILVSQP</sequence>
<reference evidence="2" key="2">
    <citation type="submission" date="2020-09" db="EMBL/GenBank/DDBJ databases">
        <authorList>
            <person name="Sun Q."/>
            <person name="Zhou Y."/>
        </authorList>
    </citation>
    <scope>NUCLEOTIDE SEQUENCE</scope>
    <source>
        <strain evidence="2">CGMCC 1.12181</strain>
    </source>
</reference>
<evidence type="ECO:0000313" key="2">
    <source>
        <dbReference type="EMBL" id="GGF94846.1"/>
    </source>
</evidence>
<gene>
    <name evidence="2" type="ORF">GCM10011365_15220</name>
</gene>
<keyword evidence="1" id="KW-0472">Membrane</keyword>
<dbReference type="InterPro" id="IPR045749">
    <property type="entry name" value="DUF6090"/>
</dbReference>
<feature type="transmembrane region" description="Helical" evidence="1">
    <location>
        <begin position="12"/>
        <end position="33"/>
    </location>
</feature>
<protein>
    <submittedName>
        <fullName evidence="2">Uncharacterized protein</fullName>
    </submittedName>
</protein>
<reference evidence="2" key="1">
    <citation type="journal article" date="2014" name="Int. J. Syst. Evol. Microbiol.">
        <title>Complete genome sequence of Corynebacterium casei LMG S-19264T (=DSM 44701T), isolated from a smear-ripened cheese.</title>
        <authorList>
            <consortium name="US DOE Joint Genome Institute (JGI-PGF)"/>
            <person name="Walter F."/>
            <person name="Albersmeier A."/>
            <person name="Kalinowski J."/>
            <person name="Ruckert C."/>
        </authorList>
    </citation>
    <scope>NUCLEOTIDE SEQUENCE</scope>
    <source>
        <strain evidence="2">CGMCC 1.12181</strain>
    </source>
</reference>
<name>A0A917FPK5_9GAMM</name>
<evidence type="ECO:0000313" key="3">
    <source>
        <dbReference type="Proteomes" id="UP000605253"/>
    </source>
</evidence>
<organism evidence="2 3">
    <name type="scientific">Marinicella pacifica</name>
    <dbReference type="NCBI Taxonomy" id="1171543"/>
    <lineage>
        <taxon>Bacteria</taxon>
        <taxon>Pseudomonadati</taxon>
        <taxon>Pseudomonadota</taxon>
        <taxon>Gammaproteobacteria</taxon>
        <taxon>Lysobacterales</taxon>
        <taxon>Marinicellaceae</taxon>
        <taxon>Marinicella</taxon>
    </lineage>
</organism>
<dbReference type="EMBL" id="BMEO01000005">
    <property type="protein sequence ID" value="GGF94846.1"/>
    <property type="molecule type" value="Genomic_DNA"/>
</dbReference>
<dbReference type="Proteomes" id="UP000605253">
    <property type="component" value="Unassembled WGS sequence"/>
</dbReference>
<keyword evidence="1" id="KW-0812">Transmembrane</keyword>
<keyword evidence="3" id="KW-1185">Reference proteome</keyword>
<proteinExistence type="predicted"/>
<evidence type="ECO:0000256" key="1">
    <source>
        <dbReference type="SAM" id="Phobius"/>
    </source>
</evidence>
<comment type="caution">
    <text evidence="2">The sequence shown here is derived from an EMBL/GenBank/DDBJ whole genome shotgun (WGS) entry which is preliminary data.</text>
</comment>
<keyword evidence="1" id="KW-1133">Transmembrane helix</keyword>
<dbReference type="AlphaFoldDB" id="A0A917FPK5"/>
<accession>A0A917FPK5</accession>